<dbReference type="SMART" id="SM00849">
    <property type="entry name" value="Lactamase_B"/>
    <property type="match status" value="1"/>
</dbReference>
<dbReference type="Pfam" id="PF00753">
    <property type="entry name" value="Lactamase_B"/>
    <property type="match status" value="1"/>
</dbReference>
<dbReference type="PANTHER" id="PTHR30619">
    <property type="entry name" value="DNA INTERNALIZATION/COMPETENCE PROTEIN COMEC/REC2"/>
    <property type="match status" value="1"/>
</dbReference>
<dbReference type="InterPro" id="IPR036866">
    <property type="entry name" value="RibonucZ/Hydroxyglut_hydro"/>
</dbReference>
<dbReference type="GO" id="GO:0016787">
    <property type="term" value="F:hydrolase activity"/>
    <property type="evidence" value="ECO:0007669"/>
    <property type="project" value="UniProtKB-KW"/>
</dbReference>
<dbReference type="Gene3D" id="1.10.150.320">
    <property type="entry name" value="Photosystem II 12 kDa extrinsic protein"/>
    <property type="match status" value="1"/>
</dbReference>
<comment type="caution">
    <text evidence="4">The sequence shown here is derived from an EMBL/GenBank/DDBJ whole genome shotgun (WGS) entry which is preliminary data.</text>
</comment>
<feature type="compositionally biased region" description="Basic and acidic residues" evidence="1">
    <location>
        <begin position="65"/>
        <end position="74"/>
    </location>
</feature>
<dbReference type="Proteomes" id="UP000198733">
    <property type="component" value="Unassembled WGS sequence"/>
</dbReference>
<reference evidence="4 5" key="1">
    <citation type="submission" date="2016-10" db="EMBL/GenBank/DDBJ databases">
        <authorList>
            <person name="Varghese N."/>
            <person name="Submissions S."/>
        </authorList>
    </citation>
    <scope>NUCLEOTIDE SEQUENCE [LARGE SCALE GENOMIC DNA]</scope>
    <source>
        <strain evidence="4 5">CGMCC 1.7734</strain>
    </source>
</reference>
<dbReference type="InterPro" id="IPR035681">
    <property type="entry name" value="ComA-like_MBL"/>
</dbReference>
<protein>
    <submittedName>
        <fullName evidence="4">Metal-dependent hydrolase, beta-lactamase superfamily II</fullName>
    </submittedName>
</protein>
<gene>
    <name evidence="4" type="ORF">SAMN05216232_1024</name>
</gene>
<keyword evidence="5" id="KW-1185">Reference proteome</keyword>
<evidence type="ECO:0000256" key="2">
    <source>
        <dbReference type="SAM" id="SignalP"/>
    </source>
</evidence>
<feature type="region of interest" description="Disordered" evidence="1">
    <location>
        <begin position="22"/>
        <end position="74"/>
    </location>
</feature>
<dbReference type="CDD" id="cd07731">
    <property type="entry name" value="ComA-like_MBL-fold"/>
    <property type="match status" value="1"/>
</dbReference>
<feature type="compositionally biased region" description="Low complexity" evidence="1">
    <location>
        <begin position="335"/>
        <end position="359"/>
    </location>
</feature>
<feature type="signal peptide" evidence="2">
    <location>
        <begin position="1"/>
        <end position="21"/>
    </location>
</feature>
<feature type="domain" description="Metallo-beta-lactamase" evidence="3">
    <location>
        <begin position="89"/>
        <end position="283"/>
    </location>
</feature>
<evidence type="ECO:0000313" key="4">
    <source>
        <dbReference type="EMBL" id="SEP83290.1"/>
    </source>
</evidence>
<evidence type="ECO:0000313" key="5">
    <source>
        <dbReference type="Proteomes" id="UP000198733"/>
    </source>
</evidence>
<evidence type="ECO:0000259" key="3">
    <source>
        <dbReference type="SMART" id="SM00849"/>
    </source>
</evidence>
<feature type="region of interest" description="Disordered" evidence="1">
    <location>
        <begin position="327"/>
        <end position="363"/>
    </location>
</feature>
<feature type="compositionally biased region" description="Polar residues" evidence="1">
    <location>
        <begin position="53"/>
        <end position="64"/>
    </location>
</feature>
<sequence length="427" mass="46048">MTKKYLFILIFAILVACGQNTDQGSTDQQKITNHSESVKESLQDKEKPKEQDSIQSETDGTTKPISDDKPDKKSNSLSDLKVHYIDVGQADATLFQYKSNGEQSTILFDTGDWQGNEVANYLLAQDVSSIDVLIVSHADADHSGQLADVMNTFDVGEVWMSGNESSSQTFQQGMKAVLASDANYDEPRTGDTFEIGTMDITVLHPISISGNTNEESISAKFTYGDMSFLFTGDADRDSEMEMVNSGNNVNADIVQLGHHGSNTSSNPAFIDAVSPEIAIYSAGADNQYGHPHAEVISLIQNAGIKLYGTDVHGTIVVTTDGKDYTIQTKEDGTISPSNSDSLDNSSNNDTNDQSTSTENKTATRDCININNASSNKLQEIIHIGPARAEDLMKLRPYQSVDDLTDVSGIGPSRIADIKSQGLACTGG</sequence>
<dbReference type="RefSeq" id="WP_092502742.1">
    <property type="nucleotide sequence ID" value="NZ_FOEH01000001.1"/>
</dbReference>
<dbReference type="SUPFAM" id="SSF81585">
    <property type="entry name" value="PsbU/PolX domain-like"/>
    <property type="match status" value="1"/>
</dbReference>
<feature type="compositionally biased region" description="Polar residues" evidence="1">
    <location>
        <begin position="22"/>
        <end position="35"/>
    </location>
</feature>
<feature type="compositionally biased region" description="Basic and acidic residues" evidence="1">
    <location>
        <begin position="36"/>
        <end position="52"/>
    </location>
</feature>
<dbReference type="EMBL" id="FOEH01000001">
    <property type="protein sequence ID" value="SEP83290.1"/>
    <property type="molecule type" value="Genomic_DNA"/>
</dbReference>
<dbReference type="Pfam" id="PF12836">
    <property type="entry name" value="HHH_3"/>
    <property type="match status" value="1"/>
</dbReference>
<dbReference type="InterPro" id="IPR052159">
    <property type="entry name" value="Competence_DNA_uptake"/>
</dbReference>
<dbReference type="Gene3D" id="3.60.15.10">
    <property type="entry name" value="Ribonuclease Z/Hydroxyacylglutathione hydrolase-like"/>
    <property type="match status" value="1"/>
</dbReference>
<proteinExistence type="predicted"/>
<evidence type="ECO:0000256" key="1">
    <source>
        <dbReference type="SAM" id="MobiDB-lite"/>
    </source>
</evidence>
<organism evidence="4 5">
    <name type="scientific">Virgibacillus subterraneus</name>
    <dbReference type="NCBI Taxonomy" id="621109"/>
    <lineage>
        <taxon>Bacteria</taxon>
        <taxon>Bacillati</taxon>
        <taxon>Bacillota</taxon>
        <taxon>Bacilli</taxon>
        <taxon>Bacillales</taxon>
        <taxon>Bacillaceae</taxon>
        <taxon>Virgibacillus</taxon>
    </lineage>
</organism>
<name>A0A1H9B2K4_9BACI</name>
<dbReference type="PROSITE" id="PS51257">
    <property type="entry name" value="PROKAR_LIPOPROTEIN"/>
    <property type="match status" value="1"/>
</dbReference>
<dbReference type="InterPro" id="IPR001279">
    <property type="entry name" value="Metallo-B-lactamas"/>
</dbReference>
<accession>A0A1H9B2K4</accession>
<keyword evidence="4" id="KW-0378">Hydrolase</keyword>
<keyword evidence="2" id="KW-0732">Signal</keyword>
<dbReference type="SUPFAM" id="SSF56281">
    <property type="entry name" value="Metallo-hydrolase/oxidoreductase"/>
    <property type="match status" value="1"/>
</dbReference>
<feature type="chain" id="PRO_5045588413" evidence="2">
    <location>
        <begin position="22"/>
        <end position="427"/>
    </location>
</feature>
<dbReference type="PANTHER" id="PTHR30619:SF7">
    <property type="entry name" value="BETA-LACTAMASE DOMAIN PROTEIN"/>
    <property type="match status" value="1"/>
</dbReference>